<feature type="region of interest" description="Disordered" evidence="1">
    <location>
        <begin position="209"/>
        <end position="407"/>
    </location>
</feature>
<name>A0ABU7KVT3_9ACTN</name>
<feature type="compositionally biased region" description="Basic and acidic residues" evidence="1">
    <location>
        <begin position="141"/>
        <end position="175"/>
    </location>
</feature>
<proteinExistence type="predicted"/>
<feature type="compositionally biased region" description="Basic and acidic residues" evidence="1">
    <location>
        <begin position="275"/>
        <end position="286"/>
    </location>
</feature>
<dbReference type="Proteomes" id="UP001348641">
    <property type="component" value="Unassembled WGS sequence"/>
</dbReference>
<feature type="compositionally biased region" description="Basic and acidic residues" evidence="1">
    <location>
        <begin position="209"/>
        <end position="219"/>
    </location>
</feature>
<feature type="compositionally biased region" description="Basic and acidic residues" evidence="1">
    <location>
        <begin position="109"/>
        <end position="123"/>
    </location>
</feature>
<feature type="region of interest" description="Disordered" evidence="1">
    <location>
        <begin position="109"/>
        <end position="175"/>
    </location>
</feature>
<feature type="compositionally biased region" description="Low complexity" evidence="1">
    <location>
        <begin position="220"/>
        <end position="235"/>
    </location>
</feature>
<dbReference type="GO" id="GO:0051301">
    <property type="term" value="P:cell division"/>
    <property type="evidence" value="ECO:0007669"/>
    <property type="project" value="UniProtKB-KW"/>
</dbReference>
<dbReference type="EMBL" id="JAUUCC010000062">
    <property type="protein sequence ID" value="MEE2053114.1"/>
    <property type="molecule type" value="Genomic_DNA"/>
</dbReference>
<protein>
    <submittedName>
        <fullName evidence="2">Cell division protein DivIVA</fullName>
    </submittedName>
</protein>
<gene>
    <name evidence="2" type="ORF">Q8A49_21665</name>
</gene>
<evidence type="ECO:0000313" key="2">
    <source>
        <dbReference type="EMBL" id="MEE2053114.1"/>
    </source>
</evidence>
<feature type="compositionally biased region" description="Low complexity" evidence="1">
    <location>
        <begin position="353"/>
        <end position="372"/>
    </location>
</feature>
<dbReference type="RefSeq" id="WP_330160105.1">
    <property type="nucleotide sequence ID" value="NZ_BAAAJA010000018.1"/>
</dbReference>
<accession>A0ABU7KVT3</accession>
<keyword evidence="2" id="KW-0131">Cell cycle</keyword>
<organism evidence="2 3">
    <name type="scientific">Nocardiopsis tropica</name>
    <dbReference type="NCBI Taxonomy" id="109330"/>
    <lineage>
        <taxon>Bacteria</taxon>
        <taxon>Bacillati</taxon>
        <taxon>Actinomycetota</taxon>
        <taxon>Actinomycetes</taxon>
        <taxon>Streptosporangiales</taxon>
        <taxon>Nocardiopsidaceae</taxon>
        <taxon>Nocardiopsis</taxon>
    </lineage>
</organism>
<keyword evidence="2" id="KW-0132">Cell division</keyword>
<reference evidence="2 3" key="1">
    <citation type="submission" date="2023-07" db="EMBL/GenBank/DDBJ databases">
        <authorList>
            <person name="Girao M."/>
            <person name="Carvalho M.F."/>
        </authorList>
    </citation>
    <scope>NUCLEOTIDE SEQUENCE [LARGE SCALE GENOMIC DNA]</scope>
    <source>
        <strain evidence="2 3">66/93</strain>
    </source>
</reference>
<comment type="caution">
    <text evidence="2">The sequence shown here is derived from an EMBL/GenBank/DDBJ whole genome shotgun (WGS) entry which is preliminary data.</text>
</comment>
<dbReference type="CDD" id="cd06503">
    <property type="entry name" value="ATP-synt_Fo_b"/>
    <property type="match status" value="1"/>
</dbReference>
<sequence length="407" mass="43721">MLPGGGLQQDRFPTVRKGGYDKAHVDDYYVRMDNQFKSIRERLQRMDDELEQYKRDLAIAREKAQVKPEHEQISARMAEILRIAEEEAKERRSKVESEVKEIEKTAQEEIAKHRKDAEEHAERIVSSARAEAHEMVSGAKQEADQLREQAKQEGDRRLGEAEARAKKIHDTADRRLATLTATHAEALRRLKDMHSTLADLVEAEDKAGALEAGLSREDASGPAAEQRPAAARPAAKPAPKPAGPGAEGSQPVRSEAAQAARAVTPETGPGTRPAPEQKPEQKDEATTKLPPLQQGTDQATVRIKPVIRPDQADQAGPKAVGGPQEEGAKGGGDAGSAPRPPQGARFTGPAPDGPQGRPQAQSGQQAQAPAGDAAGGDPGITGVYRRPESGQSQPPSGDEGVRVIRKP</sequence>
<evidence type="ECO:0000313" key="3">
    <source>
        <dbReference type="Proteomes" id="UP001348641"/>
    </source>
</evidence>
<evidence type="ECO:0000256" key="1">
    <source>
        <dbReference type="SAM" id="MobiDB-lite"/>
    </source>
</evidence>